<evidence type="ECO:0000313" key="4">
    <source>
        <dbReference type="Proteomes" id="UP000316624"/>
    </source>
</evidence>
<organism evidence="3 4">
    <name type="scientific">Sphingobium wenxiniae (strain DSM 21828 / CGMCC 1.7748 / JZ-1)</name>
    <dbReference type="NCBI Taxonomy" id="595605"/>
    <lineage>
        <taxon>Bacteria</taxon>
        <taxon>Pseudomonadati</taxon>
        <taxon>Pseudomonadota</taxon>
        <taxon>Alphaproteobacteria</taxon>
        <taxon>Sphingomonadales</taxon>
        <taxon>Sphingomonadaceae</taxon>
        <taxon>Sphingobium</taxon>
    </lineage>
</organism>
<sequence>MADRPLLSLPNPTRESPKGKPAVIVEKVRPAGAERQGQRLGPKFERLSEVLPDPQQLAELRNDPAAIAPERALVFEIASEVVDFDRARRNVPGLEFLGEDQDEVAPDEDFVVEDKPDKVIRRRIYFTMPDATALREIVSLWKRYQAGEELGYGRTEWKKVFDHLADIRPWGPQDRITEEAKADWIRHLEEAPDEPIPLEVEFWYRTSAPLRETAHQKFQEMVGEAGGAILDQATIPEIRYDAALLQVRPEYVRQILDNPDLGLAAFDEVMVLRPQSLVTDPQELDFAEAEDANAEDAPDPAQAPRAALLDGLPMAQHTKLADRLSVDDPDDFAAEYGQASEQIHGTSMASLIVHGDLNAPMPSAPVRSQLYVRPVMFPQQVGFDGQRRELMPPNKLAIDLVWRSFLRMFVGEGDGEPTAPNVKVVNLSLGDLNRRFSGALSPWARLIDYLSWEYGVLVLVSAGNIPDPIPLDEVAAWADFEAVTAEERETILLRAILRQRATRRLLSPSEGMNALTVGACHADTIQPNGSGPMALDPYETECLPNPSSALGLGYLRGVKPEILLPGGREHVRTTSNQAPMSVYPVAQPGRFFGIGAAAPGPSGELTRKLNFSGTSVATALATHSALKIIEALDEIPAEPPHPSVNEAFHAVLAKTLLVHAAKWDDGLATKVAEISKEIGNTYWEHQREDATRFLGFGMVDIGKVIDCTERRATMIGWNTIHAKETDEFRIPLPRQLENMAGFRAVTATVGWFTPLNTDHRMYRMAKFEVEPGSDKGLSLGVSNSKQQPSHNAFGRGTVYHRRWEGNEAKAFVDDGNLVLKVACKAAAGELDDAIPYGLAVTVEVGEDVAVPVYEEIRERLRQLIGVPVRA</sequence>
<dbReference type="InterPro" id="IPR034074">
    <property type="entry name" value="Y4bN_pept_dom"/>
</dbReference>
<keyword evidence="4" id="KW-1185">Reference proteome</keyword>
<evidence type="ECO:0000313" key="3">
    <source>
        <dbReference type="EMBL" id="TWH91384.1"/>
    </source>
</evidence>
<feature type="region of interest" description="Disordered" evidence="1">
    <location>
        <begin position="1"/>
        <end position="21"/>
    </location>
</feature>
<accession>A0A562K822</accession>
<dbReference type="RefSeq" id="WP_145075091.1">
    <property type="nucleotide sequence ID" value="NZ_JACIIY010000018.1"/>
</dbReference>
<dbReference type="EMBL" id="VLKK01000017">
    <property type="protein sequence ID" value="TWH91384.1"/>
    <property type="molecule type" value="Genomic_DNA"/>
</dbReference>
<dbReference type="CDD" id="cd04847">
    <property type="entry name" value="Peptidases_S8_Subtilisin_like_2"/>
    <property type="match status" value="1"/>
</dbReference>
<dbReference type="SUPFAM" id="SSF52743">
    <property type="entry name" value="Subtilisin-like"/>
    <property type="match status" value="1"/>
</dbReference>
<dbReference type="Proteomes" id="UP000316624">
    <property type="component" value="Unassembled WGS sequence"/>
</dbReference>
<evidence type="ECO:0000259" key="2">
    <source>
        <dbReference type="Pfam" id="PF00082"/>
    </source>
</evidence>
<name>A0A562K822_SPHWJ</name>
<reference evidence="3 4" key="1">
    <citation type="journal article" date="2015" name="Stand. Genomic Sci.">
        <title>Genomic Encyclopedia of Bacterial and Archaeal Type Strains, Phase III: the genomes of soil and plant-associated and newly described type strains.</title>
        <authorList>
            <person name="Whitman W.B."/>
            <person name="Woyke T."/>
            <person name="Klenk H.P."/>
            <person name="Zhou Y."/>
            <person name="Lilburn T.G."/>
            <person name="Beck B.J."/>
            <person name="De Vos P."/>
            <person name="Vandamme P."/>
            <person name="Eisen J.A."/>
            <person name="Garrity G."/>
            <person name="Hugenholtz P."/>
            <person name="Kyrpides N.C."/>
        </authorList>
    </citation>
    <scope>NUCLEOTIDE SEQUENCE [LARGE SCALE GENOMIC DNA]</scope>
    <source>
        <strain evidence="3 4">CGMCC 1.7748</strain>
    </source>
</reference>
<proteinExistence type="predicted"/>
<comment type="caution">
    <text evidence="3">The sequence shown here is derived from an EMBL/GenBank/DDBJ whole genome shotgun (WGS) entry which is preliminary data.</text>
</comment>
<dbReference type="InterPro" id="IPR000209">
    <property type="entry name" value="Peptidase_S8/S53_dom"/>
</dbReference>
<dbReference type="GO" id="GO:0004252">
    <property type="term" value="F:serine-type endopeptidase activity"/>
    <property type="evidence" value="ECO:0007669"/>
    <property type="project" value="InterPro"/>
</dbReference>
<gene>
    <name evidence="3" type="ORF">IQ35_03311</name>
</gene>
<dbReference type="InterPro" id="IPR036852">
    <property type="entry name" value="Peptidase_S8/S53_dom_sf"/>
</dbReference>
<dbReference type="GO" id="GO:0006508">
    <property type="term" value="P:proteolysis"/>
    <property type="evidence" value="ECO:0007669"/>
    <property type="project" value="InterPro"/>
</dbReference>
<evidence type="ECO:0000256" key="1">
    <source>
        <dbReference type="SAM" id="MobiDB-lite"/>
    </source>
</evidence>
<dbReference type="Gene3D" id="3.40.50.200">
    <property type="entry name" value="Peptidase S8/S53 domain"/>
    <property type="match status" value="1"/>
</dbReference>
<protein>
    <submittedName>
        <fullName evidence="3">Subtilase family protein</fullName>
    </submittedName>
</protein>
<dbReference type="AlphaFoldDB" id="A0A562K822"/>
<feature type="domain" description="Peptidase S8/S53" evidence="2">
    <location>
        <begin position="315"/>
        <end position="667"/>
    </location>
</feature>
<dbReference type="Pfam" id="PF00082">
    <property type="entry name" value="Peptidase_S8"/>
    <property type="match status" value="1"/>
</dbReference>